<dbReference type="AlphaFoldDB" id="A0A242MLK5"/>
<dbReference type="Proteomes" id="UP000195221">
    <property type="component" value="Unassembled WGS sequence"/>
</dbReference>
<sequence length="73" mass="8080">MVKMGDAVVYAGSITRPELTKWATSWAPITTWIASATCRSARDLRKINAANLREAHRLLDERCAIGKMVTTGF</sequence>
<accession>A0A242MLK5</accession>
<proteinExistence type="predicted"/>
<evidence type="ECO:0000313" key="1">
    <source>
        <dbReference type="EMBL" id="OTP71853.1"/>
    </source>
</evidence>
<comment type="caution">
    <text evidence="1">The sequence shown here is derived from an EMBL/GenBank/DDBJ whole genome shotgun (WGS) entry which is preliminary data.</text>
</comment>
<organism evidence="1 2">
    <name type="scientific">Caballeronia sordidicola</name>
    <name type="common">Burkholderia sordidicola</name>
    <dbReference type="NCBI Taxonomy" id="196367"/>
    <lineage>
        <taxon>Bacteria</taxon>
        <taxon>Pseudomonadati</taxon>
        <taxon>Pseudomonadota</taxon>
        <taxon>Betaproteobacteria</taxon>
        <taxon>Burkholderiales</taxon>
        <taxon>Burkholderiaceae</taxon>
        <taxon>Caballeronia</taxon>
    </lineage>
</organism>
<evidence type="ECO:0000313" key="2">
    <source>
        <dbReference type="Proteomes" id="UP000195221"/>
    </source>
</evidence>
<dbReference type="EMBL" id="NBTZ01000100">
    <property type="protein sequence ID" value="OTP71853.1"/>
    <property type="molecule type" value="Genomic_DNA"/>
</dbReference>
<dbReference type="GO" id="GO:0016829">
    <property type="term" value="F:lyase activity"/>
    <property type="evidence" value="ECO:0007669"/>
    <property type="project" value="UniProtKB-KW"/>
</dbReference>
<reference evidence="1 2" key="1">
    <citation type="submission" date="2017-03" db="EMBL/GenBank/DDBJ databases">
        <title>Genome analysis of strain PAMC 26577.</title>
        <authorList>
            <person name="Oh H.-M."/>
            <person name="Yang J.-A."/>
        </authorList>
    </citation>
    <scope>NUCLEOTIDE SEQUENCE [LARGE SCALE GENOMIC DNA]</scope>
    <source>
        <strain evidence="1 2">PAMC 26577</strain>
    </source>
</reference>
<keyword evidence="1" id="KW-0456">Lyase</keyword>
<protein>
    <submittedName>
        <fullName evidence="1">Bifunctional protein: zinc-containing alcohol dehydrogenase, quinone oxidoreductase (NADPH:quinone reductase), Similar to arginate lyase</fullName>
    </submittedName>
</protein>
<name>A0A242MLK5_CABSO</name>
<gene>
    <name evidence="1" type="ORF">PAMC26577_23110</name>
</gene>